<reference evidence="1 2" key="1">
    <citation type="submission" date="2018-07" db="EMBL/GenBank/DDBJ databases">
        <title>Genomic Encyclopedia of Type Strains, Phase IV (KMG-IV): sequencing the most valuable type-strain genomes for metagenomic binning, comparative biology and taxonomic classification.</title>
        <authorList>
            <person name="Goeker M."/>
        </authorList>
    </citation>
    <scope>NUCLEOTIDE SEQUENCE [LARGE SCALE GENOMIC DNA]</scope>
    <source>
        <strain evidence="1 2">DSM 27016</strain>
    </source>
</reference>
<dbReference type="Pfam" id="PF08680">
    <property type="entry name" value="DUF1779"/>
    <property type="match status" value="1"/>
</dbReference>
<dbReference type="EMBL" id="QPJT01000026">
    <property type="protein sequence ID" value="RCX11235.1"/>
    <property type="molecule type" value="Genomic_DNA"/>
</dbReference>
<dbReference type="Gene3D" id="3.30.360.40">
    <property type="entry name" value="YwmB-like"/>
    <property type="match status" value="1"/>
</dbReference>
<name>A0A369AQ43_9FIRM</name>
<protein>
    <submittedName>
        <fullName evidence="1">TATA-box binding protein</fullName>
    </submittedName>
</protein>
<sequence>MKKIISVLTLLIICIFSFSMHYVRGHGELKSPKELILKAFDASGANMVGSEIYFWSKTGNMDTVKKSDTLKNIEYDLSNALKGEYSSEPRKGVGIKITLKDDSNAESNIYGSIISTIPHREVEKSGNILDKIFKEYGIKANINTCISGEYEGRLSDEQMDSISSAVLREADAQRVEGMKDGNTLSISAYSPRIPGAIKSGNKKINLNVAMRYSPYMDKTCIWLATPVILKEY</sequence>
<evidence type="ECO:0000313" key="2">
    <source>
        <dbReference type="Proteomes" id="UP000253034"/>
    </source>
</evidence>
<accession>A0A369AQ43</accession>
<dbReference type="InterPro" id="IPR036209">
    <property type="entry name" value="YwmB-like_sf"/>
</dbReference>
<dbReference type="Proteomes" id="UP000253034">
    <property type="component" value="Unassembled WGS sequence"/>
</dbReference>
<gene>
    <name evidence="1" type="ORF">DFR58_1268</name>
</gene>
<proteinExistence type="predicted"/>
<keyword evidence="2" id="KW-1185">Reference proteome</keyword>
<dbReference type="SUPFAM" id="SSF143842">
    <property type="entry name" value="YwmB-like"/>
    <property type="match status" value="1"/>
</dbReference>
<organism evidence="1 2">
    <name type="scientific">Anaerobacterium chartisolvens</name>
    <dbReference type="NCBI Taxonomy" id="1297424"/>
    <lineage>
        <taxon>Bacteria</taxon>
        <taxon>Bacillati</taxon>
        <taxon>Bacillota</taxon>
        <taxon>Clostridia</taxon>
        <taxon>Eubacteriales</taxon>
        <taxon>Oscillospiraceae</taxon>
        <taxon>Anaerobacterium</taxon>
    </lineage>
</organism>
<comment type="caution">
    <text evidence="1">The sequence shown here is derived from an EMBL/GenBank/DDBJ whole genome shotgun (WGS) entry which is preliminary data.</text>
</comment>
<dbReference type="AlphaFoldDB" id="A0A369AQ43"/>
<dbReference type="RefSeq" id="WP_170138209.1">
    <property type="nucleotide sequence ID" value="NZ_QPJT01000026.1"/>
</dbReference>
<dbReference type="InterPro" id="IPR014794">
    <property type="entry name" value="DUF1779"/>
</dbReference>
<evidence type="ECO:0000313" key="1">
    <source>
        <dbReference type="EMBL" id="RCX11235.1"/>
    </source>
</evidence>